<dbReference type="PANTHER" id="PTHR43434:SF23">
    <property type="entry name" value="PHOSPHOGLYCOLATE PHOSPHATASE"/>
    <property type="match status" value="1"/>
</dbReference>
<dbReference type="InterPro" id="IPR023214">
    <property type="entry name" value="HAD_sf"/>
</dbReference>
<dbReference type="SFLD" id="SFLDS00003">
    <property type="entry name" value="Haloacid_Dehalogenase"/>
    <property type="match status" value="1"/>
</dbReference>
<dbReference type="SUPFAM" id="SSF56784">
    <property type="entry name" value="HAD-like"/>
    <property type="match status" value="1"/>
</dbReference>
<accession>A0A2G6JMV8</accession>
<dbReference type="FunFam" id="3.40.50.1000:FF:000022">
    <property type="entry name" value="Phosphoglycolate phosphatase"/>
    <property type="match status" value="1"/>
</dbReference>
<evidence type="ECO:0000256" key="3">
    <source>
        <dbReference type="ARBA" id="ARBA00022842"/>
    </source>
</evidence>
<dbReference type="SFLD" id="SFLDG01129">
    <property type="entry name" value="C1.5:_HAD__Beta-PGM__Phosphata"/>
    <property type="match status" value="1"/>
</dbReference>
<organism evidence="5 6">
    <name type="scientific">Neptuniibacter caesariensis</name>
    <dbReference type="NCBI Taxonomy" id="207954"/>
    <lineage>
        <taxon>Bacteria</taxon>
        <taxon>Pseudomonadati</taxon>
        <taxon>Pseudomonadota</taxon>
        <taxon>Gammaproteobacteria</taxon>
        <taxon>Oceanospirillales</taxon>
        <taxon>Oceanospirillaceae</taxon>
        <taxon>Neptuniibacter</taxon>
    </lineage>
</organism>
<evidence type="ECO:0000313" key="6">
    <source>
        <dbReference type="Proteomes" id="UP000243469"/>
    </source>
</evidence>
<evidence type="ECO:0000256" key="4">
    <source>
        <dbReference type="ARBA" id="ARBA00023277"/>
    </source>
</evidence>
<keyword evidence="4" id="KW-0119">Carbohydrate metabolism</keyword>
<dbReference type="NCBIfam" id="TIGR01549">
    <property type="entry name" value="HAD-SF-IA-v1"/>
    <property type="match status" value="1"/>
</dbReference>
<dbReference type="AlphaFoldDB" id="A0A2G6JMV8"/>
<dbReference type="EMBL" id="PDSH01000018">
    <property type="protein sequence ID" value="PIE23972.1"/>
    <property type="molecule type" value="Genomic_DNA"/>
</dbReference>
<proteinExistence type="predicted"/>
<dbReference type="Gene3D" id="1.10.150.240">
    <property type="entry name" value="Putative phosphatase, domain 2"/>
    <property type="match status" value="1"/>
</dbReference>
<dbReference type="GO" id="GO:0008967">
    <property type="term" value="F:phosphoglycolate phosphatase activity"/>
    <property type="evidence" value="ECO:0007669"/>
    <property type="project" value="TreeGrafter"/>
</dbReference>
<protein>
    <submittedName>
        <fullName evidence="5">Phosphoglycolate phosphatase</fullName>
    </submittedName>
</protein>
<dbReference type="Pfam" id="PF13419">
    <property type="entry name" value="HAD_2"/>
    <property type="match status" value="1"/>
</dbReference>
<dbReference type="InterPro" id="IPR050155">
    <property type="entry name" value="HAD-like_hydrolase_sf"/>
</dbReference>
<dbReference type="InterPro" id="IPR006439">
    <property type="entry name" value="HAD-SF_hydro_IA"/>
</dbReference>
<dbReference type="NCBIfam" id="TIGR01509">
    <property type="entry name" value="HAD-SF-IA-v3"/>
    <property type="match status" value="1"/>
</dbReference>
<dbReference type="Gene3D" id="3.40.50.1000">
    <property type="entry name" value="HAD superfamily/HAD-like"/>
    <property type="match status" value="1"/>
</dbReference>
<dbReference type="InterPro" id="IPR023198">
    <property type="entry name" value="PGP-like_dom2"/>
</dbReference>
<dbReference type="GO" id="GO:0005829">
    <property type="term" value="C:cytosol"/>
    <property type="evidence" value="ECO:0007669"/>
    <property type="project" value="TreeGrafter"/>
</dbReference>
<dbReference type="InterPro" id="IPR036412">
    <property type="entry name" value="HAD-like_sf"/>
</dbReference>
<dbReference type="SFLD" id="SFLDG01135">
    <property type="entry name" value="C1.5.6:_HAD__Beta-PGM__Phospha"/>
    <property type="match status" value="1"/>
</dbReference>
<dbReference type="InterPro" id="IPR041492">
    <property type="entry name" value="HAD_2"/>
</dbReference>
<keyword evidence="1" id="KW-0479">Metal-binding</keyword>
<name>A0A2G6JMV8_NEPCE</name>
<dbReference type="GO" id="GO:0046872">
    <property type="term" value="F:metal ion binding"/>
    <property type="evidence" value="ECO:0007669"/>
    <property type="project" value="UniProtKB-KW"/>
</dbReference>
<evidence type="ECO:0000313" key="5">
    <source>
        <dbReference type="EMBL" id="PIE23972.1"/>
    </source>
</evidence>
<keyword evidence="3" id="KW-0460">Magnesium</keyword>
<comment type="caution">
    <text evidence="5">The sequence shown here is derived from an EMBL/GenBank/DDBJ whole genome shotgun (WGS) entry which is preliminary data.</text>
</comment>
<evidence type="ECO:0000256" key="2">
    <source>
        <dbReference type="ARBA" id="ARBA00022801"/>
    </source>
</evidence>
<sequence length="235" mass="26385">MYLNASAVLFDLDGTLIDTAPDFHAVINMLLEEEGKPGVSYPFIRQHVSNGARAMIAAAFNQQEGMADFDRLHQRMLDIYRGHLAVESKVFPGINECLTWLNDLGIPWGIVTNKPERYTIPLMRGLNLLEHSASIICPDHVVNRKPHPEPLFMACNQMNRDASHCIYVGDHIRDIEAGNRAGMTTIGATYGYLHEGEDPQEWQANHYIGCATELKPLLQSMYTEQGLLTGNRKHV</sequence>
<gene>
    <name evidence="5" type="primary">gph</name>
    <name evidence="5" type="ORF">CSA60_03580</name>
</gene>
<reference evidence="5 6" key="1">
    <citation type="submission" date="2017-10" db="EMBL/GenBank/DDBJ databases">
        <title>Novel microbial diversity and functional potential in the marine mammal oral microbiome.</title>
        <authorList>
            <person name="Dudek N.K."/>
            <person name="Sun C.L."/>
            <person name="Burstein D."/>
            <person name="Kantor R.S."/>
            <person name="Aliaga Goltsman D.S."/>
            <person name="Bik E.M."/>
            <person name="Thomas B.C."/>
            <person name="Banfield J.F."/>
            <person name="Relman D.A."/>
        </authorList>
    </citation>
    <scope>NUCLEOTIDE SEQUENCE [LARGE SCALE GENOMIC DNA]</scope>
    <source>
        <strain evidence="5">DOLJORAL78_47_21</strain>
    </source>
</reference>
<dbReference type="PANTHER" id="PTHR43434">
    <property type="entry name" value="PHOSPHOGLYCOLATE PHOSPHATASE"/>
    <property type="match status" value="1"/>
</dbReference>
<keyword evidence="2" id="KW-0378">Hydrolase</keyword>
<evidence type="ECO:0000256" key="1">
    <source>
        <dbReference type="ARBA" id="ARBA00022723"/>
    </source>
</evidence>
<dbReference type="Proteomes" id="UP000243469">
    <property type="component" value="Unassembled WGS sequence"/>
</dbReference>
<dbReference type="GO" id="GO:0006281">
    <property type="term" value="P:DNA repair"/>
    <property type="evidence" value="ECO:0007669"/>
    <property type="project" value="TreeGrafter"/>
</dbReference>